<dbReference type="FunCoup" id="A0A1V9XYQ8">
    <property type="interactions" value="50"/>
</dbReference>
<evidence type="ECO:0000256" key="2">
    <source>
        <dbReference type="ARBA" id="ARBA00010663"/>
    </source>
</evidence>
<protein>
    <submittedName>
        <fullName evidence="13">Neuropeptide F receptor-like</fullName>
    </submittedName>
</protein>
<keyword evidence="4 11" id="KW-1133">Transmembrane helix</keyword>
<dbReference type="CDD" id="cd15203">
    <property type="entry name" value="7tmA_NPYR-like"/>
    <property type="match status" value="1"/>
</dbReference>
<keyword evidence="6 11" id="KW-0472">Membrane</keyword>
<organism evidence="13 14">
    <name type="scientific">Tropilaelaps mercedesae</name>
    <dbReference type="NCBI Taxonomy" id="418985"/>
    <lineage>
        <taxon>Eukaryota</taxon>
        <taxon>Metazoa</taxon>
        <taxon>Ecdysozoa</taxon>
        <taxon>Arthropoda</taxon>
        <taxon>Chelicerata</taxon>
        <taxon>Arachnida</taxon>
        <taxon>Acari</taxon>
        <taxon>Parasitiformes</taxon>
        <taxon>Mesostigmata</taxon>
        <taxon>Gamasina</taxon>
        <taxon>Dermanyssoidea</taxon>
        <taxon>Laelapidae</taxon>
        <taxon>Tropilaelaps</taxon>
    </lineage>
</organism>
<evidence type="ECO:0000256" key="11">
    <source>
        <dbReference type="SAM" id="Phobius"/>
    </source>
</evidence>
<dbReference type="SMART" id="SM01381">
    <property type="entry name" value="7TM_GPCR_Srsx"/>
    <property type="match status" value="1"/>
</dbReference>
<reference evidence="13 14" key="1">
    <citation type="journal article" date="2017" name="Gigascience">
        <title>Draft genome of the honey bee ectoparasitic mite, Tropilaelaps mercedesae, is shaped by the parasitic life history.</title>
        <authorList>
            <person name="Dong X."/>
            <person name="Armstrong S.D."/>
            <person name="Xia D."/>
            <person name="Makepeace B.L."/>
            <person name="Darby A.C."/>
            <person name="Kadowaki T."/>
        </authorList>
    </citation>
    <scope>NUCLEOTIDE SEQUENCE [LARGE SCALE GENOMIC DNA]</scope>
    <source>
        <strain evidence="13">Wuxi-XJTLU</strain>
    </source>
</reference>
<accession>A0A1V9XYQ8</accession>
<evidence type="ECO:0000256" key="5">
    <source>
        <dbReference type="ARBA" id="ARBA00023040"/>
    </source>
</evidence>
<dbReference type="PRINTS" id="PR00237">
    <property type="entry name" value="GPCRRHODOPSN"/>
</dbReference>
<name>A0A1V9XYQ8_9ACAR</name>
<comment type="caution">
    <text evidence="13">The sequence shown here is derived from an EMBL/GenBank/DDBJ whole genome shotgun (WGS) entry which is preliminary data.</text>
</comment>
<feature type="transmembrane region" description="Helical" evidence="11">
    <location>
        <begin position="96"/>
        <end position="122"/>
    </location>
</feature>
<keyword evidence="5 9" id="KW-0297">G-protein coupled receptor</keyword>
<feature type="domain" description="G-protein coupled receptors family 1 profile" evidence="12">
    <location>
        <begin position="113"/>
        <end position="386"/>
    </location>
</feature>
<dbReference type="OrthoDB" id="9046662at2759"/>
<evidence type="ECO:0000313" key="14">
    <source>
        <dbReference type="Proteomes" id="UP000192247"/>
    </source>
</evidence>
<feature type="compositionally biased region" description="Basic and acidic residues" evidence="10">
    <location>
        <begin position="453"/>
        <end position="463"/>
    </location>
</feature>
<feature type="compositionally biased region" description="Basic and acidic residues" evidence="10">
    <location>
        <begin position="425"/>
        <end position="436"/>
    </location>
</feature>
<evidence type="ECO:0000256" key="3">
    <source>
        <dbReference type="ARBA" id="ARBA00022692"/>
    </source>
</evidence>
<dbReference type="PROSITE" id="PS00237">
    <property type="entry name" value="G_PROTEIN_RECEP_F1_1"/>
    <property type="match status" value="1"/>
</dbReference>
<dbReference type="InParanoid" id="A0A1V9XYQ8"/>
<evidence type="ECO:0000313" key="13">
    <source>
        <dbReference type="EMBL" id="OQR78601.1"/>
    </source>
</evidence>
<evidence type="ECO:0000256" key="6">
    <source>
        <dbReference type="ARBA" id="ARBA00023136"/>
    </source>
</evidence>
<dbReference type="InterPro" id="IPR000276">
    <property type="entry name" value="GPCR_Rhodpsn"/>
</dbReference>
<evidence type="ECO:0000256" key="4">
    <source>
        <dbReference type="ARBA" id="ARBA00022989"/>
    </source>
</evidence>
<dbReference type="GO" id="GO:0016020">
    <property type="term" value="C:membrane"/>
    <property type="evidence" value="ECO:0007669"/>
    <property type="project" value="UniProtKB-SubCell"/>
</dbReference>
<sequence>MYAPLVFPVSPSFSQGVPLPQDDVDDGTNGVGGFVAEQQHIALVPTMATLHINESILGIGRVNASFPDDPTETRIKEIIDSMMDKRKVMAIKELPLVFLLTLYSLLIMTGAIGNGLVCMAVARKPAMRTARNVYIINLAISDLILCLFTMPFTLVELILRYWPLGTVTCKLVGGLEATSIFVSTISITAIAIDRYNVIVYPHRETFEPRTAFMTILGIWGFALLLAAPLFASRIVDHPSVPRETRRVLSERGFEFNNDIAYCIENWPHEKGRFYYSIFTLISQYMLPIIIVSLAYASICRKLRCRMASSGSKLEEKLLRERRRVQRTNKLLISITVVFILSWLPLNLLNAYFDYINPELDHQSFRITFAICHMWGMSSACSNPFLYGWLNDNFRKEFKEILGMCFGKHIKLNTPIRASTLNESRGPTRKDTRHQPADIRTTSLGGDVKEADDEPAKVQQRESIDNDSTQDNEKVDTALVQDVDGMKAKVAAFSTSVQSAGSPV</sequence>
<feature type="transmembrane region" description="Helical" evidence="11">
    <location>
        <begin position="273"/>
        <end position="296"/>
    </location>
</feature>
<evidence type="ECO:0000256" key="1">
    <source>
        <dbReference type="ARBA" id="ARBA00004141"/>
    </source>
</evidence>
<dbReference type="PROSITE" id="PS50262">
    <property type="entry name" value="G_PROTEIN_RECEP_F1_2"/>
    <property type="match status" value="1"/>
</dbReference>
<evidence type="ECO:0000256" key="9">
    <source>
        <dbReference type="RuleBase" id="RU000688"/>
    </source>
</evidence>
<feature type="transmembrane region" description="Helical" evidence="11">
    <location>
        <begin position="364"/>
        <end position="389"/>
    </location>
</feature>
<proteinExistence type="inferred from homology"/>
<feature type="transmembrane region" description="Helical" evidence="11">
    <location>
        <begin position="212"/>
        <end position="231"/>
    </location>
</feature>
<evidence type="ECO:0000259" key="12">
    <source>
        <dbReference type="PROSITE" id="PS50262"/>
    </source>
</evidence>
<dbReference type="PRINTS" id="PR01012">
    <property type="entry name" value="NRPEPTIDEYR"/>
</dbReference>
<evidence type="ECO:0000256" key="7">
    <source>
        <dbReference type="ARBA" id="ARBA00023170"/>
    </source>
</evidence>
<dbReference type="Proteomes" id="UP000192247">
    <property type="component" value="Unassembled WGS sequence"/>
</dbReference>
<keyword evidence="8 9" id="KW-0807">Transducer</keyword>
<feature type="transmembrane region" description="Helical" evidence="11">
    <location>
        <begin position="134"/>
        <end position="159"/>
    </location>
</feature>
<dbReference type="SUPFAM" id="SSF81321">
    <property type="entry name" value="Family A G protein-coupled receptor-like"/>
    <property type="match status" value="1"/>
</dbReference>
<comment type="similarity">
    <text evidence="2 9">Belongs to the G-protein coupled receptor 1 family.</text>
</comment>
<keyword evidence="3 9" id="KW-0812">Transmembrane</keyword>
<keyword evidence="7 9" id="KW-0675">Receptor</keyword>
<gene>
    <name evidence="13" type="ORF">BIW11_06300</name>
</gene>
<feature type="region of interest" description="Disordered" evidence="10">
    <location>
        <begin position="417"/>
        <end position="475"/>
    </location>
</feature>
<feature type="transmembrane region" description="Helical" evidence="11">
    <location>
        <begin position="330"/>
        <end position="352"/>
    </location>
</feature>
<dbReference type="InterPro" id="IPR017452">
    <property type="entry name" value="GPCR_Rhodpsn_7TM"/>
</dbReference>
<feature type="transmembrane region" description="Helical" evidence="11">
    <location>
        <begin position="171"/>
        <end position="192"/>
    </location>
</feature>
<dbReference type="InterPro" id="IPR000611">
    <property type="entry name" value="NPY_rcpt"/>
</dbReference>
<dbReference type="EMBL" id="MNPL01002029">
    <property type="protein sequence ID" value="OQR78601.1"/>
    <property type="molecule type" value="Genomic_DNA"/>
</dbReference>
<keyword evidence="14" id="KW-1185">Reference proteome</keyword>
<dbReference type="AlphaFoldDB" id="A0A1V9XYQ8"/>
<dbReference type="Pfam" id="PF00001">
    <property type="entry name" value="7tm_1"/>
    <property type="match status" value="1"/>
</dbReference>
<dbReference type="Gene3D" id="1.20.1070.10">
    <property type="entry name" value="Rhodopsin 7-helix transmembrane proteins"/>
    <property type="match status" value="1"/>
</dbReference>
<dbReference type="GO" id="GO:0004983">
    <property type="term" value="F:neuropeptide Y receptor activity"/>
    <property type="evidence" value="ECO:0007669"/>
    <property type="project" value="InterPro"/>
</dbReference>
<dbReference type="PANTHER" id="PTHR24235:SF30">
    <property type="entry name" value="NEUROPEPTIDE F RECEPTOR"/>
    <property type="match status" value="1"/>
</dbReference>
<evidence type="ECO:0000256" key="10">
    <source>
        <dbReference type="SAM" id="MobiDB-lite"/>
    </source>
</evidence>
<comment type="subcellular location">
    <subcellularLocation>
        <location evidence="1">Membrane</location>
        <topology evidence="1">Multi-pass membrane protein</topology>
    </subcellularLocation>
</comment>
<dbReference type="PANTHER" id="PTHR24235">
    <property type="entry name" value="NEUROPEPTIDE Y RECEPTOR"/>
    <property type="match status" value="1"/>
</dbReference>
<dbReference type="STRING" id="418985.A0A1V9XYQ8"/>
<evidence type="ECO:0000256" key="8">
    <source>
        <dbReference type="ARBA" id="ARBA00023224"/>
    </source>
</evidence>